<comment type="caution">
    <text evidence="3">The sequence shown here is derived from an EMBL/GenBank/DDBJ whole genome shotgun (WGS) entry which is preliminary data.</text>
</comment>
<gene>
    <name evidence="3" type="ORF">BFS35_009840</name>
</gene>
<dbReference type="PANTHER" id="PTHR34385">
    <property type="entry name" value="D-ALANYL-D-ALANINE CARBOXYPEPTIDASE"/>
    <property type="match status" value="1"/>
</dbReference>
<name>A0A2G5NLT9_9STAP</name>
<organism evidence="3 4">
    <name type="scientific">Macrococcoides goetzii</name>
    <dbReference type="NCBI Taxonomy" id="1891097"/>
    <lineage>
        <taxon>Bacteria</taxon>
        <taxon>Bacillati</taxon>
        <taxon>Bacillota</taxon>
        <taxon>Bacilli</taxon>
        <taxon>Bacillales</taxon>
        <taxon>Staphylococcaceae</taxon>
        <taxon>Macrococcoides</taxon>
    </lineage>
</organism>
<evidence type="ECO:0000256" key="1">
    <source>
        <dbReference type="SAM" id="MobiDB-lite"/>
    </source>
</evidence>
<feature type="domain" description="D-alanyl-D-alanine carboxypeptidase-like core" evidence="2">
    <location>
        <begin position="90"/>
        <end position="215"/>
    </location>
</feature>
<dbReference type="Pfam" id="PF02557">
    <property type="entry name" value="VanY"/>
    <property type="match status" value="1"/>
</dbReference>
<dbReference type="GO" id="GO:0004180">
    <property type="term" value="F:carboxypeptidase activity"/>
    <property type="evidence" value="ECO:0007669"/>
    <property type="project" value="UniProtKB-KW"/>
</dbReference>
<dbReference type="Proteomes" id="UP000229523">
    <property type="component" value="Unassembled WGS sequence"/>
</dbReference>
<dbReference type="PROSITE" id="PS51257">
    <property type="entry name" value="PROKAR_LIPOPROTEIN"/>
    <property type="match status" value="1"/>
</dbReference>
<feature type="region of interest" description="Disordered" evidence="1">
    <location>
        <begin position="22"/>
        <end position="61"/>
    </location>
</feature>
<proteinExistence type="predicted"/>
<sequence length="235" mass="26125">MKKSLLALSAISLAACNQGEINQQTHKHSTQQTETSSEKETTTSDGSTTTPSDHKKHQKEVKDGITYIDNILIVNKDIALPESYAPGEIQEARQAIDQLIQQGNTQGLNLVLRSGFRSYATQTELYNNYVARDGQSKADTYSARPGHSEHQTGLAFDLGNTAGIDDFKVSFENTAEGKWIKENAQDYGFIIRYPKGKADITGYQYEPWHLRYLGKDTAQKVKSSGLTLEEYLGLK</sequence>
<dbReference type="EMBL" id="MJBI02000004">
    <property type="protein sequence ID" value="RAI80075.1"/>
    <property type="molecule type" value="Genomic_DNA"/>
</dbReference>
<dbReference type="SUPFAM" id="SSF55166">
    <property type="entry name" value="Hedgehog/DD-peptidase"/>
    <property type="match status" value="1"/>
</dbReference>
<dbReference type="InterPro" id="IPR009045">
    <property type="entry name" value="Zn_M74/Hedgehog-like"/>
</dbReference>
<evidence type="ECO:0000313" key="3">
    <source>
        <dbReference type="EMBL" id="RAI80075.1"/>
    </source>
</evidence>
<dbReference type="GO" id="GO:0006508">
    <property type="term" value="P:proteolysis"/>
    <property type="evidence" value="ECO:0007669"/>
    <property type="project" value="InterPro"/>
</dbReference>
<dbReference type="AlphaFoldDB" id="A0A2G5NLT9"/>
<protein>
    <submittedName>
        <fullName evidence="3">D-alanyl-D-alanine carboxypeptidase family protein</fullName>
    </submittedName>
</protein>
<dbReference type="CDD" id="cd14852">
    <property type="entry name" value="LD-carboxypeptidase"/>
    <property type="match status" value="1"/>
</dbReference>
<dbReference type="RefSeq" id="WP_099581013.1">
    <property type="nucleotide sequence ID" value="NZ_MJBI02000004.1"/>
</dbReference>
<dbReference type="InterPro" id="IPR058193">
    <property type="entry name" value="VanY/YodJ_core_dom"/>
</dbReference>
<keyword evidence="3" id="KW-0121">Carboxypeptidase</keyword>
<keyword evidence="4" id="KW-1185">Reference proteome</keyword>
<dbReference type="InterPro" id="IPR003709">
    <property type="entry name" value="VanY-like_core_dom"/>
</dbReference>
<evidence type="ECO:0000313" key="4">
    <source>
        <dbReference type="Proteomes" id="UP000229523"/>
    </source>
</evidence>
<keyword evidence="3" id="KW-0645">Protease</keyword>
<dbReference type="PANTHER" id="PTHR34385:SF1">
    <property type="entry name" value="PEPTIDOGLYCAN L-ALANYL-D-GLUTAMATE ENDOPEPTIDASE CWLK"/>
    <property type="match status" value="1"/>
</dbReference>
<accession>A0A2G5NLT9</accession>
<reference evidence="3 4" key="1">
    <citation type="journal article" date="2018" name="Front. Microbiol.">
        <title>Description and Comparative Genomics of Macrococcus caseolyticus subsp. hominis subsp. nov., Macrococcus goetzii sp. nov., Macrococcus epidermidis sp. nov., and Macrococcus bohemicus sp. nov., Novel Macrococci From Human Clinical Material With Virulence Potential and Suspected Uptake of Foreign DNA by Natural Transformation.</title>
        <authorList>
            <person name="Maslanova I."/>
            <person name="Wertheimer Z."/>
            <person name="Sedlacek I."/>
            <person name="Svec P."/>
            <person name="Indrakova A."/>
            <person name="Kovarovic V."/>
            <person name="Schumann P."/>
            <person name="Sproer C."/>
            <person name="Kralova S."/>
            <person name="Sedo O."/>
            <person name="Kristofova L."/>
            <person name="Vrbovska V."/>
            <person name="Fuzik T."/>
            <person name="Petras P."/>
            <person name="Zdrahal Z."/>
            <person name="Ruzickova V."/>
            <person name="Doskar J."/>
            <person name="Pantucek R."/>
        </authorList>
    </citation>
    <scope>NUCLEOTIDE SEQUENCE [LARGE SCALE GENOMIC DNA]</scope>
    <source>
        <strain evidence="3 4">CCM 4927</strain>
    </source>
</reference>
<keyword evidence="3" id="KW-0378">Hydrolase</keyword>
<evidence type="ECO:0000259" key="2">
    <source>
        <dbReference type="Pfam" id="PF02557"/>
    </source>
</evidence>
<dbReference type="InterPro" id="IPR052179">
    <property type="entry name" value="DD-CPase-like"/>
</dbReference>
<dbReference type="Gene3D" id="3.30.1380.10">
    <property type="match status" value="1"/>
</dbReference>